<dbReference type="Proteomes" id="UP001595699">
    <property type="component" value="Unassembled WGS sequence"/>
</dbReference>
<reference evidence="6" key="1">
    <citation type="journal article" date="2019" name="Int. J. Syst. Evol. Microbiol.">
        <title>The Global Catalogue of Microorganisms (GCM) 10K type strain sequencing project: providing services to taxonomists for standard genome sequencing and annotation.</title>
        <authorList>
            <consortium name="The Broad Institute Genomics Platform"/>
            <consortium name="The Broad Institute Genome Sequencing Center for Infectious Disease"/>
            <person name="Wu L."/>
            <person name="Ma J."/>
        </authorList>
    </citation>
    <scope>NUCLEOTIDE SEQUENCE [LARGE SCALE GENOMIC DNA]</scope>
    <source>
        <strain evidence="6">CGMCC 4.7241</strain>
    </source>
</reference>
<dbReference type="PROSITE" id="PS50949">
    <property type="entry name" value="HTH_GNTR"/>
    <property type="match status" value="1"/>
</dbReference>
<dbReference type="InterPro" id="IPR011711">
    <property type="entry name" value="GntR_C"/>
</dbReference>
<dbReference type="CDD" id="cd07377">
    <property type="entry name" value="WHTH_GntR"/>
    <property type="match status" value="1"/>
</dbReference>
<name>A0ABV7YKE8_9ACTN</name>
<protein>
    <submittedName>
        <fullName evidence="5">FadR/GntR family transcriptional regulator</fullName>
    </submittedName>
</protein>
<dbReference type="InterPro" id="IPR036388">
    <property type="entry name" value="WH-like_DNA-bd_sf"/>
</dbReference>
<proteinExistence type="predicted"/>
<dbReference type="Pfam" id="PF00392">
    <property type="entry name" value="GntR"/>
    <property type="match status" value="1"/>
</dbReference>
<dbReference type="SUPFAM" id="SSF46785">
    <property type="entry name" value="Winged helix' DNA-binding domain"/>
    <property type="match status" value="1"/>
</dbReference>
<dbReference type="RefSeq" id="WP_205119033.1">
    <property type="nucleotide sequence ID" value="NZ_JAFBCM010000001.1"/>
</dbReference>
<dbReference type="Pfam" id="PF07729">
    <property type="entry name" value="FCD"/>
    <property type="match status" value="1"/>
</dbReference>
<evidence type="ECO:0000256" key="1">
    <source>
        <dbReference type="ARBA" id="ARBA00023015"/>
    </source>
</evidence>
<evidence type="ECO:0000256" key="2">
    <source>
        <dbReference type="ARBA" id="ARBA00023125"/>
    </source>
</evidence>
<keyword evidence="6" id="KW-1185">Reference proteome</keyword>
<evidence type="ECO:0000259" key="4">
    <source>
        <dbReference type="PROSITE" id="PS50949"/>
    </source>
</evidence>
<gene>
    <name evidence="5" type="ORF">ACFOUW_26625</name>
</gene>
<dbReference type="SUPFAM" id="SSF48008">
    <property type="entry name" value="GntR ligand-binding domain-like"/>
    <property type="match status" value="1"/>
</dbReference>
<dbReference type="PANTHER" id="PTHR43537">
    <property type="entry name" value="TRANSCRIPTIONAL REGULATOR, GNTR FAMILY"/>
    <property type="match status" value="1"/>
</dbReference>
<keyword evidence="2" id="KW-0238">DNA-binding</keyword>
<dbReference type="InterPro" id="IPR000524">
    <property type="entry name" value="Tscrpt_reg_HTH_GntR"/>
</dbReference>
<dbReference type="SMART" id="SM00345">
    <property type="entry name" value="HTH_GNTR"/>
    <property type="match status" value="1"/>
</dbReference>
<evidence type="ECO:0000256" key="3">
    <source>
        <dbReference type="ARBA" id="ARBA00023163"/>
    </source>
</evidence>
<accession>A0ABV7YKE8</accession>
<dbReference type="EMBL" id="JBHRZH010000025">
    <property type="protein sequence ID" value="MFC3764439.1"/>
    <property type="molecule type" value="Genomic_DNA"/>
</dbReference>
<keyword evidence="1" id="KW-0805">Transcription regulation</keyword>
<organism evidence="5 6">
    <name type="scientific">Tenggerimyces flavus</name>
    <dbReference type="NCBI Taxonomy" id="1708749"/>
    <lineage>
        <taxon>Bacteria</taxon>
        <taxon>Bacillati</taxon>
        <taxon>Actinomycetota</taxon>
        <taxon>Actinomycetes</taxon>
        <taxon>Propionibacteriales</taxon>
        <taxon>Nocardioidaceae</taxon>
        <taxon>Tenggerimyces</taxon>
    </lineage>
</organism>
<dbReference type="InterPro" id="IPR036390">
    <property type="entry name" value="WH_DNA-bd_sf"/>
</dbReference>
<dbReference type="PRINTS" id="PR00035">
    <property type="entry name" value="HTHGNTR"/>
</dbReference>
<feature type="domain" description="HTH gntR-type" evidence="4">
    <location>
        <begin position="27"/>
        <end position="95"/>
    </location>
</feature>
<evidence type="ECO:0000313" key="6">
    <source>
        <dbReference type="Proteomes" id="UP001595699"/>
    </source>
</evidence>
<dbReference type="SMART" id="SM00895">
    <property type="entry name" value="FCD"/>
    <property type="match status" value="1"/>
</dbReference>
<dbReference type="InterPro" id="IPR008920">
    <property type="entry name" value="TF_FadR/GntR_C"/>
</dbReference>
<dbReference type="Gene3D" id="1.10.10.10">
    <property type="entry name" value="Winged helix-like DNA-binding domain superfamily/Winged helix DNA-binding domain"/>
    <property type="match status" value="1"/>
</dbReference>
<sequence>MTDQKTTRSAAASGAAPASRLAAVRRSGLAEQVAEQLLEDVVAGVYPPESRLPPEPVLAERAGVSRLTLREAIKELRQRGVVRVQQGRGTFVNPPETWAQFDSTLLNARAATEQGYELAHELTELRRIVERGIADLAAIRRSDEDLGRMEDAVSRMKAAWASRDLDEFSSADVDFHDALLRAAGNTFAMTLFHSVDPALRRVRRRTVEDSAELSERAIDYHTKIMNAVRRKSRKSAAQLMDDHLRETEEFTAQLAAGANPAG</sequence>
<evidence type="ECO:0000313" key="5">
    <source>
        <dbReference type="EMBL" id="MFC3764439.1"/>
    </source>
</evidence>
<keyword evidence="3" id="KW-0804">Transcription</keyword>
<dbReference type="Gene3D" id="1.20.120.530">
    <property type="entry name" value="GntR ligand-binding domain-like"/>
    <property type="match status" value="1"/>
</dbReference>
<dbReference type="PANTHER" id="PTHR43537:SF44">
    <property type="entry name" value="GNTR FAMILY REGULATORY PROTEIN"/>
    <property type="match status" value="1"/>
</dbReference>
<comment type="caution">
    <text evidence="5">The sequence shown here is derived from an EMBL/GenBank/DDBJ whole genome shotgun (WGS) entry which is preliminary data.</text>
</comment>